<evidence type="ECO:0000313" key="3">
    <source>
        <dbReference type="Proteomes" id="UP000256748"/>
    </source>
</evidence>
<feature type="region of interest" description="Disordered" evidence="1">
    <location>
        <begin position="555"/>
        <end position="602"/>
    </location>
</feature>
<dbReference type="Proteomes" id="UP000256748">
    <property type="component" value="Unassembled WGS sequence"/>
</dbReference>
<gene>
    <name evidence="2" type="ORF">B5K10_09495</name>
</gene>
<dbReference type="CDD" id="cd09176">
    <property type="entry name" value="PLDc_unchar6"/>
    <property type="match status" value="1"/>
</dbReference>
<dbReference type="RefSeq" id="WP_116273137.1">
    <property type="nucleotide sequence ID" value="NZ_KZ859521.1"/>
</dbReference>
<sequence>MKYLDRMARRSGGRPYHSAISTTFAIEFAALEEAMLPQLMASGATNILVIADERMVSMSLSDGSRLPSRLGRDYALASPPIADGLFHPKIVLQLGRKGGRLFVGSANITAAGLAGNAEAVIEIECGDEPSPEGDIIRSAWSYLQALSMDRSRSATDAINWTKDRAPWLRDRGEARPVTLDDGTVMAFLTNSGAEGIGQQFLNLVDDAPVEDFVVVSPYWDDNLSALHFLQQRLRTENISILLDMENVGFPIQAVRPPEVEFRRLPRRLTGRFAHAKIFIASTKEHDHVLVGSANCTAAALGTLGQSKSNAEACIYRRLPAGMASEALGLEESFAQDPLDLEELIPSGETPPIPLEELKSRRPGFFELDGDILTWTVPRGIPDRGFIRLLDGDQDVIDSIAYELGSQSSSLTFRITGDRRIAVSFATVEAGPFISNRAYVTQRLVLRNRRREIATGSVAKAIEIFDANSDFQLWMHQAADELARADLTEIIDQSSSTPRASSSARTETREQETRFLSYEEFMKTRVPDGRSEHRQNALSGKHSDRIRQFMNDLVGQSKAPLDEDATEGDDRWLDLGDENEDTHTEVGTQRAEANNGEDKDGSCPEIRVDAKEFEKMVALYVDRLTAGTEPLGAPDVLRVRFWLMMLLHKARTAYLPNGLEATTEERGWPRMAFRVISSFFCGKHPPVRRLMIAREYTSMPADFLECWATVLWTLDAIEAALPPSSKADKFLPFVRRVRAEVAKVLGLTALELGSDTVVNLRQAMDRTLGAKLFVDVGVLSLAAQTEIVTGAKNGKQS</sequence>
<evidence type="ECO:0000256" key="1">
    <source>
        <dbReference type="SAM" id="MobiDB-lite"/>
    </source>
</evidence>
<protein>
    <recommendedName>
        <fullName evidence="4">Phospholipase D-like domain-containing protein</fullName>
    </recommendedName>
</protein>
<reference evidence="2 3" key="1">
    <citation type="submission" date="2017-03" db="EMBL/GenBank/DDBJ databases">
        <title>Genome analysis of Rhizobial strains effectives or ineffectives for nitrogen fixation isolated from bean seeds.</title>
        <authorList>
            <person name="Peralta H."/>
            <person name="Aguilar-Vera A."/>
            <person name="Mora Y."/>
            <person name="Vargas-Lagunas C."/>
            <person name="Girard L."/>
            <person name="Mora J."/>
        </authorList>
    </citation>
    <scope>NUCLEOTIDE SEQUENCE [LARGE SCALE GENOMIC DNA]</scope>
    <source>
        <strain evidence="2 3">CCGM5</strain>
    </source>
</reference>
<dbReference type="CDD" id="cd09117">
    <property type="entry name" value="PLDc_Bfil_DEXD_like"/>
    <property type="match status" value="1"/>
</dbReference>
<accession>A0A3E1BRY3</accession>
<dbReference type="AlphaFoldDB" id="A0A3E1BRY3"/>
<dbReference type="EMBL" id="NAOO01000010">
    <property type="protein sequence ID" value="RFB95792.1"/>
    <property type="molecule type" value="Genomic_DNA"/>
</dbReference>
<proteinExistence type="predicted"/>
<feature type="region of interest" description="Disordered" evidence="1">
    <location>
        <begin position="489"/>
        <end position="512"/>
    </location>
</feature>
<feature type="compositionally biased region" description="Low complexity" evidence="1">
    <location>
        <begin position="493"/>
        <end position="504"/>
    </location>
</feature>
<name>A0A3E1BRY3_RHILT</name>
<evidence type="ECO:0008006" key="4">
    <source>
        <dbReference type="Google" id="ProtNLM"/>
    </source>
</evidence>
<dbReference type="Gene3D" id="3.30.870.10">
    <property type="entry name" value="Endonuclease Chain A"/>
    <property type="match status" value="2"/>
</dbReference>
<evidence type="ECO:0000313" key="2">
    <source>
        <dbReference type="EMBL" id="RFB95792.1"/>
    </source>
</evidence>
<comment type="caution">
    <text evidence="2">The sequence shown here is derived from an EMBL/GenBank/DDBJ whole genome shotgun (WGS) entry which is preliminary data.</text>
</comment>
<organism evidence="2 3">
    <name type="scientific">Rhizobium leguminosarum bv. trifolii</name>
    <dbReference type="NCBI Taxonomy" id="386"/>
    <lineage>
        <taxon>Bacteria</taxon>
        <taxon>Pseudomonadati</taxon>
        <taxon>Pseudomonadota</taxon>
        <taxon>Alphaproteobacteria</taxon>
        <taxon>Hyphomicrobiales</taxon>
        <taxon>Rhizobiaceae</taxon>
        <taxon>Rhizobium/Agrobacterium group</taxon>
        <taxon>Rhizobium</taxon>
    </lineage>
</organism>
<dbReference type="InterPro" id="IPR059166">
    <property type="entry name" value="PLD-like_cat"/>
</dbReference>